<accession>A0A314UA34</accession>
<dbReference type="Proteomes" id="UP000250321">
    <property type="component" value="Unassembled WGS sequence"/>
</dbReference>
<evidence type="ECO:0000313" key="2">
    <source>
        <dbReference type="Proteomes" id="UP000250321"/>
    </source>
</evidence>
<proteinExistence type="predicted"/>
<gene>
    <name evidence="1" type="ORF">Pyn_37626</name>
</gene>
<keyword evidence="2" id="KW-1185">Reference proteome</keyword>
<organism evidence="1 2">
    <name type="scientific">Prunus yedoensis var. nudiflora</name>
    <dbReference type="NCBI Taxonomy" id="2094558"/>
    <lineage>
        <taxon>Eukaryota</taxon>
        <taxon>Viridiplantae</taxon>
        <taxon>Streptophyta</taxon>
        <taxon>Embryophyta</taxon>
        <taxon>Tracheophyta</taxon>
        <taxon>Spermatophyta</taxon>
        <taxon>Magnoliopsida</taxon>
        <taxon>eudicotyledons</taxon>
        <taxon>Gunneridae</taxon>
        <taxon>Pentapetalae</taxon>
        <taxon>rosids</taxon>
        <taxon>fabids</taxon>
        <taxon>Rosales</taxon>
        <taxon>Rosaceae</taxon>
        <taxon>Amygdaloideae</taxon>
        <taxon>Amygdaleae</taxon>
        <taxon>Prunus</taxon>
    </lineage>
</organism>
<sequence length="89" mass="9897">MVQLNLDCCAAHVQAALCQNLSLSLSHHATPLCSSSLSLSSNAAVTQQNQRSHSLLASSNHSFHLFIWFPEFCFYFLQIQVIDGNTWIC</sequence>
<name>A0A314UA34_PRUYE</name>
<reference evidence="1 2" key="1">
    <citation type="submission" date="2018-02" db="EMBL/GenBank/DDBJ databases">
        <title>Draft genome of wild Prunus yedoensis var. nudiflora.</title>
        <authorList>
            <person name="Baek S."/>
            <person name="Kim J.-H."/>
            <person name="Choi K."/>
            <person name="Kim G.-B."/>
            <person name="Cho A."/>
            <person name="Jang H."/>
            <person name="Shin C.-H."/>
            <person name="Yu H.-J."/>
            <person name="Mun J.-H."/>
        </authorList>
    </citation>
    <scope>NUCLEOTIDE SEQUENCE [LARGE SCALE GENOMIC DNA]</scope>
    <source>
        <strain evidence="2">cv. Jeju island</strain>
        <tissue evidence="1">Leaf</tissue>
    </source>
</reference>
<dbReference type="AlphaFoldDB" id="A0A314UA34"/>
<evidence type="ECO:0000313" key="1">
    <source>
        <dbReference type="EMBL" id="PQM33722.1"/>
    </source>
</evidence>
<dbReference type="EMBL" id="PJQY01003891">
    <property type="protein sequence ID" value="PQM33722.1"/>
    <property type="molecule type" value="Genomic_DNA"/>
</dbReference>
<protein>
    <submittedName>
        <fullName evidence="1">Uncharacterized protein</fullName>
    </submittedName>
</protein>
<comment type="caution">
    <text evidence="1">The sequence shown here is derived from an EMBL/GenBank/DDBJ whole genome shotgun (WGS) entry which is preliminary data.</text>
</comment>